<evidence type="ECO:0000256" key="1">
    <source>
        <dbReference type="ARBA" id="ARBA00004123"/>
    </source>
</evidence>
<dbReference type="eggNOG" id="KOG4204">
    <property type="taxonomic scope" value="Eukaryota"/>
</dbReference>
<dbReference type="EMBL" id="FO082276">
    <property type="protein sequence ID" value="CCO15375.1"/>
    <property type="molecule type" value="Genomic_DNA"/>
</dbReference>
<dbReference type="RefSeq" id="XP_007513938.1">
    <property type="nucleotide sequence ID" value="XM_007513876.1"/>
</dbReference>
<dbReference type="SUPFAM" id="SSF47762">
    <property type="entry name" value="PAH2 domain"/>
    <property type="match status" value="2"/>
</dbReference>
<proteinExistence type="predicted"/>
<dbReference type="InterPro" id="IPR003822">
    <property type="entry name" value="PAH"/>
</dbReference>
<dbReference type="PROSITE" id="PS51477">
    <property type="entry name" value="PAH"/>
    <property type="match status" value="1"/>
</dbReference>
<protein>
    <recommendedName>
        <fullName evidence="7">Histone deacetylase interacting domain-containing protein</fullName>
    </recommendedName>
</protein>
<keyword evidence="6" id="KW-1185">Reference proteome</keyword>
<organism evidence="5 6">
    <name type="scientific">Bathycoccus prasinos</name>
    <dbReference type="NCBI Taxonomy" id="41875"/>
    <lineage>
        <taxon>Eukaryota</taxon>
        <taxon>Viridiplantae</taxon>
        <taxon>Chlorophyta</taxon>
        <taxon>Mamiellophyceae</taxon>
        <taxon>Mamiellales</taxon>
        <taxon>Bathycoccaceae</taxon>
        <taxon>Bathycoccus</taxon>
    </lineage>
</organism>
<feature type="compositionally biased region" description="Basic and acidic residues" evidence="4">
    <location>
        <begin position="266"/>
        <end position="289"/>
    </location>
</feature>
<name>K8ESH6_9CHLO</name>
<feature type="compositionally biased region" description="Basic and acidic residues" evidence="4">
    <location>
        <begin position="323"/>
        <end position="345"/>
    </location>
</feature>
<dbReference type="PANTHER" id="PTHR12346">
    <property type="entry name" value="SIN3B-RELATED"/>
    <property type="match status" value="1"/>
</dbReference>
<reference evidence="5 6" key="1">
    <citation type="submission" date="2011-10" db="EMBL/GenBank/DDBJ databases">
        <authorList>
            <person name="Genoscope - CEA"/>
        </authorList>
    </citation>
    <scope>NUCLEOTIDE SEQUENCE [LARGE SCALE GENOMIC DNA]</scope>
    <source>
        <strain evidence="5 6">RCC 1105</strain>
    </source>
</reference>
<dbReference type="GO" id="GO:0000122">
    <property type="term" value="P:negative regulation of transcription by RNA polymerase II"/>
    <property type="evidence" value="ECO:0007669"/>
    <property type="project" value="TreeGrafter"/>
</dbReference>
<feature type="compositionally biased region" description="Acidic residues" evidence="4">
    <location>
        <begin position="248"/>
        <end position="265"/>
    </location>
</feature>
<gene>
    <name evidence="5" type="ORF">Bathy03g02470</name>
</gene>
<evidence type="ECO:0000256" key="4">
    <source>
        <dbReference type="SAM" id="MobiDB-lite"/>
    </source>
</evidence>
<keyword evidence="2 3" id="KW-0539">Nucleus</keyword>
<dbReference type="InterPro" id="IPR036600">
    <property type="entry name" value="PAH_sf"/>
</dbReference>
<dbReference type="GeneID" id="19016784"/>
<dbReference type="GO" id="GO:0003714">
    <property type="term" value="F:transcription corepressor activity"/>
    <property type="evidence" value="ECO:0007669"/>
    <property type="project" value="InterPro"/>
</dbReference>
<dbReference type="GO" id="GO:0000118">
    <property type="term" value="C:histone deacetylase complex"/>
    <property type="evidence" value="ECO:0007669"/>
    <property type="project" value="TreeGrafter"/>
</dbReference>
<feature type="region of interest" description="Disordered" evidence="4">
    <location>
        <begin position="235"/>
        <end position="289"/>
    </location>
</feature>
<dbReference type="GO" id="GO:0000785">
    <property type="term" value="C:chromatin"/>
    <property type="evidence" value="ECO:0007669"/>
    <property type="project" value="TreeGrafter"/>
</dbReference>
<dbReference type="AlphaFoldDB" id="K8ESH6"/>
<feature type="region of interest" description="Disordered" evidence="4">
    <location>
        <begin position="91"/>
        <end position="122"/>
    </location>
</feature>
<accession>K8ESH6</accession>
<feature type="region of interest" description="Disordered" evidence="4">
    <location>
        <begin position="323"/>
        <end position="371"/>
    </location>
</feature>
<evidence type="ECO:0000256" key="2">
    <source>
        <dbReference type="ARBA" id="ARBA00023242"/>
    </source>
</evidence>
<dbReference type="STRING" id="41875.K8ESH6"/>
<dbReference type="Gene3D" id="1.20.1160.11">
    <property type="entry name" value="Paired amphipathic helix"/>
    <property type="match status" value="2"/>
</dbReference>
<sequence length="488" mass="56780">MTSAHEDEQQPPQTANDALVYVRTVKLRFNGDQGHVYEAFLDVMRDFKSGRYDTTDVVKRVKKLLKGHEDLLDGFNCFLPDIKKEKSDFKREDSAKTQQQNKQQHNSEIKKEETNPNQPTINGGYNLLKRIREIYSKDERPYKALLTMLIKFRNQETTTDEVVKNIGALFFDHPELFTGPDSLEFFISKNTTKPKKCQWFDWAPSKHFAYQSPAFRLIVQTFLLCEMRHRRKPPDLRQIRLDGHQMDSSDEDYDSDEEESSDTEEDEKKEKESGTLRDDQIPERWDEEKSGPRILSRFEKLTLEQKPQDEEYCWLDTKAVREKKAKEAEMRKENKRGREAERLSREAGLPEDSDRELSPPPPEGKARKSKRIVEKIQKGIIYDKYKHLHSPIMSPGRRRNNGRMSLLGGGGGIHGCSVPNDIVPKKNVKLNLSRDLETQTKEQKERPGLHSLPLSCVELILKHYAKIEGTEELTAIRNKLIKNLEKNK</sequence>
<dbReference type="KEGG" id="bpg:Bathy03g02470"/>
<dbReference type="Proteomes" id="UP000198341">
    <property type="component" value="Chromosome 3"/>
</dbReference>
<evidence type="ECO:0008006" key="7">
    <source>
        <dbReference type="Google" id="ProtNLM"/>
    </source>
</evidence>
<feature type="compositionally biased region" description="Basic and acidic residues" evidence="4">
    <location>
        <begin position="235"/>
        <end position="247"/>
    </location>
</feature>
<dbReference type="PANTHER" id="PTHR12346:SF25">
    <property type="entry name" value="OS05G0588700 PROTEIN"/>
    <property type="match status" value="1"/>
</dbReference>
<dbReference type="OrthoDB" id="10265969at2759"/>
<evidence type="ECO:0000313" key="5">
    <source>
        <dbReference type="EMBL" id="CCO15375.1"/>
    </source>
</evidence>
<evidence type="ECO:0000313" key="6">
    <source>
        <dbReference type="Proteomes" id="UP000198341"/>
    </source>
</evidence>
<comment type="subcellular location">
    <subcellularLocation>
        <location evidence="1 3">Nucleus</location>
    </subcellularLocation>
</comment>
<dbReference type="Pfam" id="PF02671">
    <property type="entry name" value="PAH"/>
    <property type="match status" value="1"/>
</dbReference>
<dbReference type="FunFam" id="1.20.1160.11:FF:000001">
    <property type="entry name" value="Paired amphipathic helix protein Sin3"/>
    <property type="match status" value="1"/>
</dbReference>
<evidence type="ECO:0000256" key="3">
    <source>
        <dbReference type="PROSITE-ProRule" id="PRU00810"/>
    </source>
</evidence>
<dbReference type="InterPro" id="IPR039774">
    <property type="entry name" value="Sin3-like"/>
</dbReference>
<feature type="compositionally biased region" description="Basic and acidic residues" evidence="4">
    <location>
        <begin position="105"/>
        <end position="114"/>
    </location>
</feature>